<keyword evidence="2" id="KW-1185">Reference proteome</keyword>
<sequence length="54" mass="6620">MNYYEVNCFSCKKDFKVYEGTNAYKRFKINRKSKYCCDDCSHKIRLEAIKNFFK</sequence>
<proteinExistence type="predicted"/>
<evidence type="ECO:0000313" key="2">
    <source>
        <dbReference type="Proteomes" id="UP000189761"/>
    </source>
</evidence>
<dbReference type="EMBL" id="MTLA01000456">
    <property type="protein sequence ID" value="OOP65774.1"/>
    <property type="molecule type" value="Genomic_DNA"/>
</dbReference>
<protein>
    <submittedName>
        <fullName evidence="1">DUF2197 domain-containing protein</fullName>
    </submittedName>
</protein>
<dbReference type="RefSeq" id="WP_065107307.1">
    <property type="nucleotide sequence ID" value="NZ_CP065424.1"/>
</dbReference>
<dbReference type="Proteomes" id="UP000189761">
    <property type="component" value="Unassembled WGS sequence"/>
</dbReference>
<reference evidence="1 2" key="1">
    <citation type="submission" date="2017-01" db="EMBL/GenBank/DDBJ databases">
        <title>Draft genome sequence of Bacillus oleronius.</title>
        <authorList>
            <person name="Allam M."/>
        </authorList>
    </citation>
    <scope>NUCLEOTIDE SEQUENCE [LARGE SCALE GENOMIC DNA]</scope>
    <source>
        <strain evidence="1 2">DSM 9356</strain>
    </source>
</reference>
<name>A0A8E2I2Y7_9BACI</name>
<organism evidence="1 2">
    <name type="scientific">Heyndrickxia oleronia</name>
    <dbReference type="NCBI Taxonomy" id="38875"/>
    <lineage>
        <taxon>Bacteria</taxon>
        <taxon>Bacillati</taxon>
        <taxon>Bacillota</taxon>
        <taxon>Bacilli</taxon>
        <taxon>Bacillales</taxon>
        <taxon>Bacillaceae</taxon>
        <taxon>Heyndrickxia</taxon>
    </lineage>
</organism>
<evidence type="ECO:0000313" key="1">
    <source>
        <dbReference type="EMBL" id="OOP65774.1"/>
    </source>
</evidence>
<gene>
    <name evidence="1" type="ORF">BWZ43_24450</name>
</gene>
<accession>A0A8E2I2Y7</accession>
<dbReference type="AlphaFoldDB" id="A0A8E2I2Y7"/>
<comment type="caution">
    <text evidence="1">The sequence shown here is derived from an EMBL/GenBank/DDBJ whole genome shotgun (WGS) entry which is preliminary data.</text>
</comment>